<proteinExistence type="predicted"/>
<evidence type="ECO:0000256" key="1">
    <source>
        <dbReference type="ARBA" id="ARBA00000085"/>
    </source>
</evidence>
<keyword evidence="13 14" id="KW-0472">Membrane</keyword>
<dbReference type="InterPro" id="IPR050398">
    <property type="entry name" value="HssS/ArlS-like"/>
</dbReference>
<dbReference type="SUPFAM" id="SSF47384">
    <property type="entry name" value="Homodimeric domain of signal transducing histidine kinase"/>
    <property type="match status" value="1"/>
</dbReference>
<evidence type="ECO:0000256" key="2">
    <source>
        <dbReference type="ARBA" id="ARBA00004651"/>
    </source>
</evidence>
<accession>A0A3E1F0F0</accession>
<dbReference type="PANTHER" id="PTHR45528">
    <property type="entry name" value="SENSOR HISTIDINE KINASE CPXA"/>
    <property type="match status" value="1"/>
</dbReference>
<evidence type="ECO:0000256" key="11">
    <source>
        <dbReference type="ARBA" id="ARBA00022989"/>
    </source>
</evidence>
<dbReference type="Pfam" id="PF00512">
    <property type="entry name" value="HisKA"/>
    <property type="match status" value="1"/>
</dbReference>
<dbReference type="OrthoDB" id="594725at2"/>
<keyword evidence="6" id="KW-0808">Transferase</keyword>
<keyword evidence="10" id="KW-0067">ATP-binding</keyword>
<keyword evidence="11 14" id="KW-1133">Transmembrane helix</keyword>
<feature type="domain" description="Histidine kinase" evidence="15">
    <location>
        <begin position="241"/>
        <end position="455"/>
    </location>
</feature>
<dbReference type="InterPro" id="IPR036890">
    <property type="entry name" value="HATPase_C_sf"/>
</dbReference>
<dbReference type="Gene3D" id="3.30.565.10">
    <property type="entry name" value="Histidine kinase-like ATPase, C-terminal domain"/>
    <property type="match status" value="1"/>
</dbReference>
<dbReference type="PROSITE" id="PS50109">
    <property type="entry name" value="HIS_KIN"/>
    <property type="match status" value="1"/>
</dbReference>
<evidence type="ECO:0000256" key="14">
    <source>
        <dbReference type="SAM" id="Phobius"/>
    </source>
</evidence>
<evidence type="ECO:0000256" key="12">
    <source>
        <dbReference type="ARBA" id="ARBA00023012"/>
    </source>
</evidence>
<evidence type="ECO:0000313" key="16">
    <source>
        <dbReference type="EMBL" id="RFC55302.1"/>
    </source>
</evidence>
<evidence type="ECO:0000256" key="10">
    <source>
        <dbReference type="ARBA" id="ARBA00022840"/>
    </source>
</evidence>
<evidence type="ECO:0000256" key="6">
    <source>
        <dbReference type="ARBA" id="ARBA00022679"/>
    </source>
</evidence>
<keyword evidence="5" id="KW-0597">Phosphoprotein</keyword>
<dbReference type="GO" id="GO:0005886">
    <property type="term" value="C:plasma membrane"/>
    <property type="evidence" value="ECO:0007669"/>
    <property type="project" value="UniProtKB-SubCell"/>
</dbReference>
<sequence length="455" mass="52773">MKIKHKILTYISISVIPIVAVTFVLIYILFSGYREEEFQQQQNTKIIATVKLIEQFKDQSAKISYLLDEQDINDFYDEKLLIFNENKEEIFTSLDDLDIYKVKPLINNLSSENSWIETKEGEYDLIGVYIERNGEVYYAISKAFDASGYTKLEFLRNILILTFLLITIAIVVVSIYISRMIANPITELASKINNYELDKENNLPILLNTSTIELNTLSTRFNELLIHTNDVFKFQKHTINHISHQLKTPITILVTELEKIQDQTNEIEIQQKINLQKIKAQSLGNIINVLLEISKIDSGQNIKNKKRRVDELLYDCINELNIIYPDFIFDVNYSPMNFEEKYLMVEMNPILLKQAFSNLLSNAISYSSKKNADIFIEITSENQLTIQFTNSGDSITNEEEKFLFKHFFRGQNSLNKSGQGLGLILTKRIIELHNASIYYSRKEGLNVFEIKFPLS</sequence>
<dbReference type="SMART" id="SM00387">
    <property type="entry name" value="HATPase_c"/>
    <property type="match status" value="1"/>
</dbReference>
<dbReference type="GO" id="GO:0005524">
    <property type="term" value="F:ATP binding"/>
    <property type="evidence" value="ECO:0007669"/>
    <property type="project" value="UniProtKB-KW"/>
</dbReference>
<evidence type="ECO:0000259" key="15">
    <source>
        <dbReference type="PROSITE" id="PS50109"/>
    </source>
</evidence>
<gene>
    <name evidence="16" type="ORF">DXU93_05635</name>
</gene>
<evidence type="ECO:0000256" key="7">
    <source>
        <dbReference type="ARBA" id="ARBA00022692"/>
    </source>
</evidence>
<dbReference type="InterPro" id="IPR003594">
    <property type="entry name" value="HATPase_dom"/>
</dbReference>
<keyword evidence="7 14" id="KW-0812">Transmembrane</keyword>
<dbReference type="Proteomes" id="UP000257127">
    <property type="component" value="Unassembled WGS sequence"/>
</dbReference>
<dbReference type="InterPro" id="IPR036097">
    <property type="entry name" value="HisK_dim/P_sf"/>
</dbReference>
<dbReference type="EMBL" id="QURB01000002">
    <property type="protein sequence ID" value="RFC55302.1"/>
    <property type="molecule type" value="Genomic_DNA"/>
</dbReference>
<dbReference type="CDD" id="cd00082">
    <property type="entry name" value="HisKA"/>
    <property type="match status" value="1"/>
</dbReference>
<evidence type="ECO:0000256" key="8">
    <source>
        <dbReference type="ARBA" id="ARBA00022741"/>
    </source>
</evidence>
<dbReference type="Gene3D" id="1.10.287.130">
    <property type="match status" value="1"/>
</dbReference>
<keyword evidence="17" id="KW-1185">Reference proteome</keyword>
<dbReference type="SUPFAM" id="SSF55874">
    <property type="entry name" value="ATPase domain of HSP90 chaperone/DNA topoisomerase II/histidine kinase"/>
    <property type="match status" value="1"/>
</dbReference>
<organism evidence="16 17">
    <name type="scientific">Brumimicrobium aurantiacum</name>
    <dbReference type="NCBI Taxonomy" id="1737063"/>
    <lineage>
        <taxon>Bacteria</taxon>
        <taxon>Pseudomonadati</taxon>
        <taxon>Bacteroidota</taxon>
        <taxon>Flavobacteriia</taxon>
        <taxon>Flavobacteriales</taxon>
        <taxon>Crocinitomicaceae</taxon>
        <taxon>Brumimicrobium</taxon>
    </lineage>
</organism>
<comment type="caution">
    <text evidence="16">The sequence shown here is derived from an EMBL/GenBank/DDBJ whole genome shotgun (WGS) entry which is preliminary data.</text>
</comment>
<dbReference type="Pfam" id="PF02518">
    <property type="entry name" value="HATPase_c"/>
    <property type="match status" value="1"/>
</dbReference>
<dbReference type="InterPro" id="IPR004358">
    <property type="entry name" value="Sig_transdc_His_kin-like_C"/>
</dbReference>
<dbReference type="InterPro" id="IPR003661">
    <property type="entry name" value="HisK_dim/P_dom"/>
</dbReference>
<feature type="transmembrane region" description="Helical" evidence="14">
    <location>
        <begin position="7"/>
        <end position="30"/>
    </location>
</feature>
<evidence type="ECO:0000313" key="17">
    <source>
        <dbReference type="Proteomes" id="UP000257127"/>
    </source>
</evidence>
<evidence type="ECO:0000256" key="4">
    <source>
        <dbReference type="ARBA" id="ARBA00022475"/>
    </source>
</evidence>
<evidence type="ECO:0000256" key="13">
    <source>
        <dbReference type="ARBA" id="ARBA00023136"/>
    </source>
</evidence>
<dbReference type="EC" id="2.7.13.3" evidence="3"/>
<name>A0A3E1F0F0_9FLAO</name>
<dbReference type="SMART" id="SM00388">
    <property type="entry name" value="HisKA"/>
    <property type="match status" value="1"/>
</dbReference>
<dbReference type="PANTHER" id="PTHR45528:SF1">
    <property type="entry name" value="SENSOR HISTIDINE KINASE CPXA"/>
    <property type="match status" value="1"/>
</dbReference>
<comment type="subcellular location">
    <subcellularLocation>
        <location evidence="2">Cell membrane</location>
        <topology evidence="2">Multi-pass membrane protein</topology>
    </subcellularLocation>
</comment>
<dbReference type="AlphaFoldDB" id="A0A3E1F0F0"/>
<dbReference type="RefSeq" id="WP_116880282.1">
    <property type="nucleotide sequence ID" value="NZ_QURB01000002.1"/>
</dbReference>
<dbReference type="PRINTS" id="PR00344">
    <property type="entry name" value="BCTRLSENSOR"/>
</dbReference>
<protein>
    <recommendedName>
        <fullName evidence="3">histidine kinase</fullName>
        <ecNumber evidence="3">2.7.13.3</ecNumber>
    </recommendedName>
</protein>
<reference evidence="16 17" key="1">
    <citation type="submission" date="2018-08" db="EMBL/GenBank/DDBJ databases">
        <title>The draft genome squence of Brumimicrobium sp. N62.</title>
        <authorList>
            <person name="Du Z.-J."/>
            <person name="Luo H.-R."/>
        </authorList>
    </citation>
    <scope>NUCLEOTIDE SEQUENCE [LARGE SCALE GENOMIC DNA]</scope>
    <source>
        <strain evidence="16 17">N62</strain>
    </source>
</reference>
<evidence type="ECO:0000256" key="5">
    <source>
        <dbReference type="ARBA" id="ARBA00022553"/>
    </source>
</evidence>
<dbReference type="InterPro" id="IPR005467">
    <property type="entry name" value="His_kinase_dom"/>
</dbReference>
<keyword evidence="9 16" id="KW-0418">Kinase</keyword>
<dbReference type="Gene3D" id="6.10.340.10">
    <property type="match status" value="1"/>
</dbReference>
<feature type="transmembrane region" description="Helical" evidence="14">
    <location>
        <begin position="158"/>
        <end position="177"/>
    </location>
</feature>
<keyword evidence="4" id="KW-1003">Cell membrane</keyword>
<keyword evidence="12" id="KW-0902">Two-component regulatory system</keyword>
<comment type="catalytic activity">
    <reaction evidence="1">
        <text>ATP + protein L-histidine = ADP + protein N-phospho-L-histidine.</text>
        <dbReference type="EC" id="2.7.13.3"/>
    </reaction>
</comment>
<evidence type="ECO:0000256" key="9">
    <source>
        <dbReference type="ARBA" id="ARBA00022777"/>
    </source>
</evidence>
<dbReference type="GO" id="GO:0000155">
    <property type="term" value="F:phosphorelay sensor kinase activity"/>
    <property type="evidence" value="ECO:0007669"/>
    <property type="project" value="InterPro"/>
</dbReference>
<keyword evidence="8" id="KW-0547">Nucleotide-binding</keyword>
<evidence type="ECO:0000256" key="3">
    <source>
        <dbReference type="ARBA" id="ARBA00012438"/>
    </source>
</evidence>